<evidence type="ECO:0008006" key="3">
    <source>
        <dbReference type="Google" id="ProtNLM"/>
    </source>
</evidence>
<dbReference type="Gene3D" id="1.50.10.10">
    <property type="match status" value="1"/>
</dbReference>
<dbReference type="AlphaFoldDB" id="A0A4S1WL73"/>
<sequence>MAAGAGTVLAQAAPRIDREALVRRHNPVFTAVDPHAPAMLGNGNLGFTADITGLQTFPERYSELAPLLTMAQWAWHSLPNPKGYTEADGLVQVAVPGRGEQPYAYMKSWDAAEKNPAFTWLRANPHRISLARLAFTIDGKAPDFAQVAAPRQTLDMWSGTLDSSFTYDGQPVHVRTRVLPGPDAVFVDVRSPLVASGRLGVAVRYPGVDSKINPDPSRWDGGGTTTIVSQRPDRIHLRRSLDATHYWSTISSNGVLTRQGAATIAARGNGGARLTVTASFDRSAAPAKLPVPEMAEKAVAGHWRDFWTRGGAVDFSGSTDPRATELERRVVLSQYLSAINGAGALPPQEEGLFSNSWYGKFHLEMHPWHAAWQPLWGHPELLERSLPWYVAHLPKARAEAARHGVKGAWWPKMVGPEGRNSPSLVSPFLMWQQPHPILLAELVWRSRKDRATLARYGELVEATAELLAAWPIAKDGRLNLGPPLIPAQENYDPATTVNPVFEVEYFRWGLETAQAWRARRGLARRADWDAALAKIAPPAVRDGLYLPVESLPDFWTVAQSPECRGNAGPARCKNRDHPSFLMAYGFIRGARIDPATMRRTFDAVTANWDLRQTWGWDFPMMAMTAARLGEPEKAVDWLFADRKNNQWGPTGMTPRVHLDEHASELVPVSGGAGGVAMASNPDGPGYRRAAETYFPSNGALLMAVGMMAAGWDGATGPAPGFPKQGWKVRVEGITPAP</sequence>
<protein>
    <recommendedName>
        <fullName evidence="3">Glycoside hydrolase family 65</fullName>
    </recommendedName>
</protein>
<proteinExistence type="predicted"/>
<dbReference type="InterPro" id="IPR012341">
    <property type="entry name" value="6hp_glycosidase-like_sf"/>
</dbReference>
<comment type="caution">
    <text evidence="1">The sequence shown here is derived from an EMBL/GenBank/DDBJ whole genome shotgun (WGS) entry which is preliminary data.</text>
</comment>
<dbReference type="GO" id="GO:0005975">
    <property type="term" value="P:carbohydrate metabolic process"/>
    <property type="evidence" value="ECO:0007669"/>
    <property type="project" value="InterPro"/>
</dbReference>
<dbReference type="OrthoDB" id="127395at2"/>
<name>A0A4S1WL73_9SPHN</name>
<evidence type="ECO:0000313" key="2">
    <source>
        <dbReference type="Proteomes" id="UP000309848"/>
    </source>
</evidence>
<accession>A0A4S1WL73</accession>
<dbReference type="Proteomes" id="UP000309848">
    <property type="component" value="Unassembled WGS sequence"/>
</dbReference>
<gene>
    <name evidence="1" type="ORF">E5A74_09805</name>
</gene>
<reference evidence="1 2" key="1">
    <citation type="submission" date="2019-04" db="EMBL/GenBank/DDBJ databases">
        <title>Sphingomonas psychrotolerans sp. nov., isolated from soil in the Tianshan Mountains, Xinjiang, China.</title>
        <authorList>
            <person name="Luo Y."/>
            <person name="Sheng H."/>
        </authorList>
    </citation>
    <scope>NUCLEOTIDE SEQUENCE [LARGE SCALE GENOMIC DNA]</scope>
    <source>
        <strain evidence="1 2">KIS18-15</strain>
    </source>
</reference>
<dbReference type="EMBL" id="SRXU01000003">
    <property type="protein sequence ID" value="TGX43493.1"/>
    <property type="molecule type" value="Genomic_DNA"/>
</dbReference>
<dbReference type="InterPro" id="IPR008928">
    <property type="entry name" value="6-hairpin_glycosidase_sf"/>
</dbReference>
<keyword evidence="2" id="KW-1185">Reference proteome</keyword>
<dbReference type="SUPFAM" id="SSF48208">
    <property type="entry name" value="Six-hairpin glycosidases"/>
    <property type="match status" value="1"/>
</dbReference>
<organism evidence="1 2">
    <name type="scientific">Sphingomonas naasensis</name>
    <dbReference type="NCBI Taxonomy" id="1344951"/>
    <lineage>
        <taxon>Bacteria</taxon>
        <taxon>Pseudomonadati</taxon>
        <taxon>Pseudomonadota</taxon>
        <taxon>Alphaproteobacteria</taxon>
        <taxon>Sphingomonadales</taxon>
        <taxon>Sphingomonadaceae</taxon>
        <taxon>Sphingomonas</taxon>
    </lineage>
</organism>
<evidence type="ECO:0000313" key="1">
    <source>
        <dbReference type="EMBL" id="TGX43493.1"/>
    </source>
</evidence>